<dbReference type="InterPro" id="IPR014004">
    <property type="entry name" value="Transpt-assoc_nodulatn_dom_bac"/>
</dbReference>
<dbReference type="Proteomes" id="UP001602245">
    <property type="component" value="Unassembled WGS sequence"/>
</dbReference>
<feature type="domain" description="BON" evidence="1">
    <location>
        <begin position="77"/>
        <end position="144"/>
    </location>
</feature>
<name>A0ABW6WNK0_9ACTN</name>
<accession>A0ABW6WNK0</accession>
<comment type="caution">
    <text evidence="2">The sequence shown here is derived from an EMBL/GenBank/DDBJ whole genome shotgun (WGS) entry which is preliminary data.</text>
</comment>
<dbReference type="Gene3D" id="3.30.1340.30">
    <property type="match status" value="2"/>
</dbReference>
<evidence type="ECO:0000313" key="3">
    <source>
        <dbReference type="Proteomes" id="UP001602245"/>
    </source>
</evidence>
<sequence>MTDEDLAKKVAAELSEDPKVDGSLIDVVADGGEVLLRGTVGTFWQKREAQKAAERVDGVTVVDNIIDVRLLTEHRRADAELRADVLHALSLNGMIPSTVDASADDGTVLLSGTVDLEHQREEAVRIAGNVRGVVDVQNDIFLNPPLTDG</sequence>
<keyword evidence="3" id="KW-1185">Reference proteome</keyword>
<dbReference type="SMART" id="SM00749">
    <property type="entry name" value="BON"/>
    <property type="match status" value="2"/>
</dbReference>
<dbReference type="PANTHER" id="PTHR34606">
    <property type="entry name" value="BON DOMAIN-CONTAINING PROTEIN"/>
    <property type="match status" value="1"/>
</dbReference>
<proteinExistence type="predicted"/>
<evidence type="ECO:0000313" key="2">
    <source>
        <dbReference type="EMBL" id="MFF5294441.1"/>
    </source>
</evidence>
<dbReference type="RefSeq" id="WP_020514753.1">
    <property type="nucleotide sequence ID" value="NZ_JBIAZU010000006.1"/>
</dbReference>
<organism evidence="2 3">
    <name type="scientific">Paractinoplanes globisporus</name>
    <dbReference type="NCBI Taxonomy" id="113565"/>
    <lineage>
        <taxon>Bacteria</taxon>
        <taxon>Bacillati</taxon>
        <taxon>Actinomycetota</taxon>
        <taxon>Actinomycetes</taxon>
        <taxon>Micromonosporales</taxon>
        <taxon>Micromonosporaceae</taxon>
        <taxon>Paractinoplanes</taxon>
    </lineage>
</organism>
<dbReference type="InterPro" id="IPR051686">
    <property type="entry name" value="Lipoprotein_DolP"/>
</dbReference>
<gene>
    <name evidence="2" type="ORF">ACFY35_33810</name>
</gene>
<dbReference type="Pfam" id="PF04972">
    <property type="entry name" value="BON"/>
    <property type="match status" value="2"/>
</dbReference>
<dbReference type="EMBL" id="JBIAZU010000006">
    <property type="protein sequence ID" value="MFF5294441.1"/>
    <property type="molecule type" value="Genomic_DNA"/>
</dbReference>
<feature type="domain" description="BON" evidence="1">
    <location>
        <begin position="2"/>
        <end position="70"/>
    </location>
</feature>
<reference evidence="2 3" key="1">
    <citation type="submission" date="2024-10" db="EMBL/GenBank/DDBJ databases">
        <title>The Natural Products Discovery Center: Release of the First 8490 Sequenced Strains for Exploring Actinobacteria Biosynthetic Diversity.</title>
        <authorList>
            <person name="Kalkreuter E."/>
            <person name="Kautsar S.A."/>
            <person name="Yang D."/>
            <person name="Bader C.D."/>
            <person name="Teijaro C.N."/>
            <person name="Fluegel L."/>
            <person name="Davis C.M."/>
            <person name="Simpson J.R."/>
            <person name="Lauterbach L."/>
            <person name="Steele A.D."/>
            <person name="Gui C."/>
            <person name="Meng S."/>
            <person name="Li G."/>
            <person name="Viehrig K."/>
            <person name="Ye F."/>
            <person name="Su P."/>
            <person name="Kiefer A.F."/>
            <person name="Nichols A."/>
            <person name="Cepeda A.J."/>
            <person name="Yan W."/>
            <person name="Fan B."/>
            <person name="Jiang Y."/>
            <person name="Adhikari A."/>
            <person name="Zheng C.-J."/>
            <person name="Schuster L."/>
            <person name="Cowan T.M."/>
            <person name="Smanski M.J."/>
            <person name="Chevrette M.G."/>
            <person name="De Carvalho L.P.S."/>
            <person name="Shen B."/>
        </authorList>
    </citation>
    <scope>NUCLEOTIDE SEQUENCE [LARGE SCALE GENOMIC DNA]</scope>
    <source>
        <strain evidence="2 3">NPDC000087</strain>
    </source>
</reference>
<protein>
    <submittedName>
        <fullName evidence="2">BON domain-containing protein</fullName>
    </submittedName>
</protein>
<evidence type="ECO:0000259" key="1">
    <source>
        <dbReference type="PROSITE" id="PS50914"/>
    </source>
</evidence>
<dbReference type="InterPro" id="IPR007055">
    <property type="entry name" value="BON_dom"/>
</dbReference>
<dbReference type="PANTHER" id="PTHR34606:SF15">
    <property type="entry name" value="BON DOMAIN-CONTAINING PROTEIN"/>
    <property type="match status" value="1"/>
</dbReference>
<dbReference type="PROSITE" id="PS50914">
    <property type="entry name" value="BON"/>
    <property type="match status" value="2"/>
</dbReference>